<organism evidence="1 2">
    <name type="scientific">Peronosclerospora sorghi</name>
    <dbReference type="NCBI Taxonomy" id="230839"/>
    <lineage>
        <taxon>Eukaryota</taxon>
        <taxon>Sar</taxon>
        <taxon>Stramenopiles</taxon>
        <taxon>Oomycota</taxon>
        <taxon>Peronosporomycetes</taxon>
        <taxon>Peronosporales</taxon>
        <taxon>Peronosporaceae</taxon>
        <taxon>Peronosclerospora</taxon>
    </lineage>
</organism>
<dbReference type="EMBL" id="CM047580">
    <property type="protein sequence ID" value="KAI9921542.1"/>
    <property type="molecule type" value="Genomic_DNA"/>
</dbReference>
<keyword evidence="2" id="KW-1185">Reference proteome</keyword>
<dbReference type="Proteomes" id="UP001163321">
    <property type="component" value="Chromosome 1"/>
</dbReference>
<accession>A0ACC0WSG3</accession>
<evidence type="ECO:0000313" key="2">
    <source>
        <dbReference type="Proteomes" id="UP001163321"/>
    </source>
</evidence>
<name>A0ACC0WSG3_9STRA</name>
<comment type="caution">
    <text evidence="1">The sequence shown here is derived from an EMBL/GenBank/DDBJ whole genome shotgun (WGS) entry which is preliminary data.</text>
</comment>
<reference evidence="1 2" key="1">
    <citation type="journal article" date="2022" name="bioRxiv">
        <title>The genome of the oomycete Peronosclerospora sorghi, a cosmopolitan pathogen of maize and sorghum, is inflated with dispersed pseudogenes.</title>
        <authorList>
            <person name="Fletcher K."/>
            <person name="Martin F."/>
            <person name="Isakeit T."/>
            <person name="Cavanaugh K."/>
            <person name="Magill C."/>
            <person name="Michelmore R."/>
        </authorList>
    </citation>
    <scope>NUCLEOTIDE SEQUENCE [LARGE SCALE GENOMIC DNA]</scope>
    <source>
        <strain evidence="1">P6</strain>
    </source>
</reference>
<proteinExistence type="predicted"/>
<protein>
    <submittedName>
        <fullName evidence="1">Uncharacterized protein</fullName>
    </submittedName>
</protein>
<evidence type="ECO:0000313" key="1">
    <source>
        <dbReference type="EMBL" id="KAI9921542.1"/>
    </source>
</evidence>
<sequence>MAAITPRVPICGFEEAASVVVKYDEKAPVPCYDHPTSFAGMNARIDQYSTAALPAGISIPTQVGPVIEWTEARRNQGATHFSIVKTTLKHYANPYTKLDLGHRVAHTRQPLDCGERKRARVRLEFIYLENFYIN</sequence>
<gene>
    <name evidence="1" type="ORF">PsorP6_002531</name>
</gene>